<gene>
    <name evidence="2" type="primary">hsf2bp</name>
</gene>
<dbReference type="Gene3D" id="1.25.10.10">
    <property type="entry name" value="Leucine-rich Repeat Variant"/>
    <property type="match status" value="1"/>
</dbReference>
<evidence type="ECO:0000313" key="2">
    <source>
        <dbReference type="Ensembl" id="ENSXETP00000105341"/>
    </source>
</evidence>
<name>A0A803JBR3_XENTR</name>
<proteinExistence type="predicted"/>
<reference evidence="2" key="1">
    <citation type="journal article" date="2010" name="Science">
        <title>The genome of the Western clawed frog Xenopus tropicalis.</title>
        <authorList>
            <person name="Hellsten U."/>
            <person name="Harland R.M."/>
            <person name="Gilchrist M.J."/>
            <person name="Hendrix D."/>
            <person name="Jurka J."/>
            <person name="Kapitonov V."/>
            <person name="Ovcharenko I."/>
            <person name="Putnam N.H."/>
            <person name="Shu S."/>
            <person name="Taher L."/>
            <person name="Blitz I.L."/>
            <person name="Blumberg B."/>
            <person name="Dichmann D.S."/>
            <person name="Dubchak I."/>
            <person name="Amaya E."/>
            <person name="Detter J.C."/>
            <person name="Fletcher R."/>
            <person name="Gerhard D.S."/>
            <person name="Goodstein D."/>
            <person name="Graves T."/>
            <person name="Grigoriev I.V."/>
            <person name="Grimwood J."/>
            <person name="Kawashima T."/>
            <person name="Lindquist E."/>
            <person name="Lucas S.M."/>
            <person name="Mead P.E."/>
            <person name="Mitros T."/>
            <person name="Ogino H."/>
            <person name="Ohta Y."/>
            <person name="Poliakov A.V."/>
            <person name="Pollet N."/>
            <person name="Robert J."/>
            <person name="Salamov A."/>
            <person name="Sater A.K."/>
            <person name="Schmutz J."/>
            <person name="Terry A."/>
            <person name="Vize P.D."/>
            <person name="Warren W.C."/>
            <person name="Wells D."/>
            <person name="Wills A."/>
            <person name="Wilson R.K."/>
            <person name="Zimmerman L.B."/>
            <person name="Zorn A.M."/>
            <person name="Grainger R."/>
            <person name="Grammer T."/>
            <person name="Khokha M.K."/>
            <person name="Richardson P.M."/>
            <person name="Rokhsar D.S."/>
        </authorList>
    </citation>
    <scope>NUCLEOTIDE SEQUENCE [LARGE SCALE GENOMIC DNA]</scope>
    <source>
        <strain evidence="2">Nigerian</strain>
    </source>
</reference>
<dbReference type="GeneTree" id="ENSGT00390000008490"/>
<sequence>MPFPSAPAPVSLQSKVPIPFPSVPAPVSLQSKVPIPFPSVPAPVSLQSKVPIPFPSAPAPVSLQSKVPIPFPSVPAPVSLQSKVPIPFPSAPAPVSLQSKVPITFPSAPAPVSLQSKVPIPFPSVPAPVSLQSKVPIPFPSAPAPESLQSNTDCRPHVVSAALEKKTLDCDHLMARLEAAQSECVRERQEKLSLVSQVSSLREQSVQQAEYCSHMGAAACTLLWGVSHKEEVVLSILGGSKAPMFFSLAAQTLSSFVRSLTSEQPQDEENEESHFVLGLAGTVTNVAAVSSGREFLVSRCQDLLETWIQLLEEIGLGSCCRLRVLLLMSLYNVSINQKGLSWMSNNHKLISQVQRLLTDPDPEVCLHALRLFQSVVLEPEVLPRLKADLQESVGHIVALSQSRNRQLQSEACELLEEVKVLQADA</sequence>
<evidence type="ECO:0000256" key="1">
    <source>
        <dbReference type="SAM" id="Coils"/>
    </source>
</evidence>
<dbReference type="AlphaFoldDB" id="A0A803JBR3"/>
<protein>
    <submittedName>
        <fullName evidence="2">Heat shock transcription factor 2 binding protein</fullName>
    </submittedName>
</protein>
<keyword evidence="1" id="KW-0175">Coiled coil</keyword>
<dbReference type="PANTHER" id="PTHR15434:SF2">
    <property type="entry name" value="HEAT SHOCK FACTOR 2-BINDING PROTEIN"/>
    <property type="match status" value="1"/>
</dbReference>
<organism evidence="2">
    <name type="scientific">Xenopus tropicalis</name>
    <name type="common">Western clawed frog</name>
    <name type="synonym">Silurana tropicalis</name>
    <dbReference type="NCBI Taxonomy" id="8364"/>
    <lineage>
        <taxon>Eukaryota</taxon>
        <taxon>Metazoa</taxon>
        <taxon>Chordata</taxon>
        <taxon>Craniata</taxon>
        <taxon>Vertebrata</taxon>
        <taxon>Euteleostomi</taxon>
        <taxon>Amphibia</taxon>
        <taxon>Batrachia</taxon>
        <taxon>Anura</taxon>
        <taxon>Pipoidea</taxon>
        <taxon>Pipidae</taxon>
        <taxon>Xenopodinae</taxon>
        <taxon>Xenopus</taxon>
        <taxon>Silurana</taxon>
    </lineage>
</organism>
<dbReference type="SUPFAM" id="SSF48371">
    <property type="entry name" value="ARM repeat"/>
    <property type="match status" value="1"/>
</dbReference>
<dbReference type="InterPro" id="IPR039584">
    <property type="entry name" value="HSF2BP"/>
</dbReference>
<dbReference type="Ensembl" id="ENSXETT00000118858">
    <property type="protein sequence ID" value="ENSXETP00000105341"/>
    <property type="gene ID" value="ENSXETG00000045215"/>
</dbReference>
<dbReference type="PANTHER" id="PTHR15434">
    <property type="entry name" value="HEAT SHOCK FACTOR 2-BINDING PROTEIN"/>
    <property type="match status" value="1"/>
</dbReference>
<reference evidence="2" key="2">
    <citation type="submission" date="2021-03" db="UniProtKB">
        <authorList>
            <consortium name="Ensembl"/>
        </authorList>
    </citation>
    <scope>IDENTIFICATION</scope>
</reference>
<dbReference type="InterPro" id="IPR011989">
    <property type="entry name" value="ARM-like"/>
</dbReference>
<dbReference type="InterPro" id="IPR016024">
    <property type="entry name" value="ARM-type_fold"/>
</dbReference>
<accession>A0A803JBR3</accession>
<feature type="coiled-coil region" evidence="1">
    <location>
        <begin position="163"/>
        <end position="190"/>
    </location>
</feature>